<evidence type="ECO:0000259" key="4">
    <source>
        <dbReference type="PROSITE" id="PS50949"/>
    </source>
</evidence>
<evidence type="ECO:0000313" key="5">
    <source>
        <dbReference type="EMBL" id="QDO97954.1"/>
    </source>
</evidence>
<dbReference type="SUPFAM" id="SSF46785">
    <property type="entry name" value="Winged helix' DNA-binding domain"/>
    <property type="match status" value="1"/>
</dbReference>
<dbReference type="SMART" id="SM00895">
    <property type="entry name" value="FCD"/>
    <property type="match status" value="1"/>
</dbReference>
<gene>
    <name evidence="5" type="ORF">FNB15_12045</name>
</gene>
<dbReference type="Gene3D" id="1.10.10.10">
    <property type="entry name" value="Winged helix-like DNA-binding domain superfamily/Winged helix DNA-binding domain"/>
    <property type="match status" value="1"/>
</dbReference>
<dbReference type="Gene3D" id="1.20.120.530">
    <property type="entry name" value="GntR ligand-binding domain-like"/>
    <property type="match status" value="1"/>
</dbReference>
<dbReference type="InterPro" id="IPR036390">
    <property type="entry name" value="WH_DNA-bd_sf"/>
</dbReference>
<feature type="domain" description="HTH gntR-type" evidence="4">
    <location>
        <begin position="10"/>
        <end position="78"/>
    </location>
</feature>
<name>A0A516H2F3_9PROT</name>
<dbReference type="CDD" id="cd07377">
    <property type="entry name" value="WHTH_GntR"/>
    <property type="match status" value="1"/>
</dbReference>
<keyword evidence="1" id="KW-0805">Transcription regulation</keyword>
<dbReference type="GO" id="GO:0003677">
    <property type="term" value="F:DNA binding"/>
    <property type="evidence" value="ECO:0007669"/>
    <property type="project" value="UniProtKB-KW"/>
</dbReference>
<dbReference type="SMART" id="SM00345">
    <property type="entry name" value="HTH_GNTR"/>
    <property type="match status" value="1"/>
</dbReference>
<protein>
    <submittedName>
        <fullName evidence="5">FadR family transcriptional regulator</fullName>
    </submittedName>
</protein>
<dbReference type="Proteomes" id="UP000317496">
    <property type="component" value="Chromosome"/>
</dbReference>
<organism evidence="5 6">
    <name type="scientific">Ferrovibrio terrae</name>
    <dbReference type="NCBI Taxonomy" id="2594003"/>
    <lineage>
        <taxon>Bacteria</taxon>
        <taxon>Pseudomonadati</taxon>
        <taxon>Pseudomonadota</taxon>
        <taxon>Alphaproteobacteria</taxon>
        <taxon>Rhodospirillales</taxon>
        <taxon>Rhodospirillaceae</taxon>
        <taxon>Ferrovibrio</taxon>
    </lineage>
</organism>
<evidence type="ECO:0000313" key="6">
    <source>
        <dbReference type="Proteomes" id="UP000317496"/>
    </source>
</evidence>
<keyword evidence="3" id="KW-0804">Transcription</keyword>
<dbReference type="SUPFAM" id="SSF48008">
    <property type="entry name" value="GntR ligand-binding domain-like"/>
    <property type="match status" value="1"/>
</dbReference>
<evidence type="ECO:0000256" key="2">
    <source>
        <dbReference type="ARBA" id="ARBA00023125"/>
    </source>
</evidence>
<dbReference type="PROSITE" id="PS50949">
    <property type="entry name" value="HTH_GNTR"/>
    <property type="match status" value="1"/>
</dbReference>
<dbReference type="GO" id="GO:0003700">
    <property type="term" value="F:DNA-binding transcription factor activity"/>
    <property type="evidence" value="ECO:0007669"/>
    <property type="project" value="InterPro"/>
</dbReference>
<dbReference type="InterPro" id="IPR011711">
    <property type="entry name" value="GntR_C"/>
</dbReference>
<evidence type="ECO:0000256" key="1">
    <source>
        <dbReference type="ARBA" id="ARBA00023015"/>
    </source>
</evidence>
<dbReference type="AlphaFoldDB" id="A0A516H2F3"/>
<dbReference type="PRINTS" id="PR00035">
    <property type="entry name" value="HTHGNTR"/>
</dbReference>
<dbReference type="InterPro" id="IPR008920">
    <property type="entry name" value="TF_FadR/GntR_C"/>
</dbReference>
<proteinExistence type="predicted"/>
<dbReference type="PANTHER" id="PTHR43537">
    <property type="entry name" value="TRANSCRIPTIONAL REGULATOR, GNTR FAMILY"/>
    <property type="match status" value="1"/>
</dbReference>
<dbReference type="EMBL" id="CP041636">
    <property type="protein sequence ID" value="QDO97954.1"/>
    <property type="molecule type" value="Genomic_DNA"/>
</dbReference>
<dbReference type="InterPro" id="IPR000524">
    <property type="entry name" value="Tscrpt_reg_HTH_GntR"/>
</dbReference>
<evidence type="ECO:0000256" key="3">
    <source>
        <dbReference type="ARBA" id="ARBA00023163"/>
    </source>
</evidence>
<dbReference type="InterPro" id="IPR036388">
    <property type="entry name" value="WH-like_DNA-bd_sf"/>
</dbReference>
<dbReference type="OrthoDB" id="9809707at2"/>
<sequence length="242" mass="26699">MPVTALRRRETLTSQLTKTLTERIVKGTLKPGDKLPSEQELIEQYGVSRTVVREAISSLRAAGLVATQQGVGAFVLAAAANQPFRIDENSLDLIKEVINVLELRIGLEAEAAALAAQRRKPEHLEAMRGALDRMAAAIAASEDAVAPDLDFHQTIAEATGNMHFTHLFGYLGALMIPRARVQTFRFFADDRTAYLNRVNGEHEDIYQAIARQDSDAARSAMRLHLSNSRERLRKAMEPPLSA</sequence>
<reference evidence="5 6" key="1">
    <citation type="submission" date="2019-07" db="EMBL/GenBank/DDBJ databases">
        <title>Genome sequencing for Ferrovibrio sp. K5.</title>
        <authorList>
            <person name="Park S.-J."/>
        </authorList>
    </citation>
    <scope>NUCLEOTIDE SEQUENCE [LARGE SCALE GENOMIC DNA]</scope>
    <source>
        <strain evidence="5 6">K5</strain>
    </source>
</reference>
<dbReference type="PANTHER" id="PTHR43537:SF5">
    <property type="entry name" value="UXU OPERON TRANSCRIPTIONAL REGULATOR"/>
    <property type="match status" value="1"/>
</dbReference>
<keyword evidence="2" id="KW-0238">DNA-binding</keyword>
<dbReference type="KEGG" id="fer:FNB15_12045"/>
<accession>A0A516H2F3</accession>
<keyword evidence="6" id="KW-1185">Reference proteome</keyword>
<dbReference type="Pfam" id="PF07729">
    <property type="entry name" value="FCD"/>
    <property type="match status" value="1"/>
</dbReference>
<dbReference type="Pfam" id="PF00392">
    <property type="entry name" value="GntR"/>
    <property type="match status" value="1"/>
</dbReference>